<reference evidence="2 3" key="1">
    <citation type="journal article" date="2018" name="Sci. Rep.">
        <title>A novel species of the marine cyanobacterium Acaryochloris with a unique pigment content and lifestyle.</title>
        <authorList>
            <person name="Partensky F."/>
            <person name="Six C."/>
            <person name="Ratin M."/>
            <person name="Garczarek L."/>
            <person name="Vaulot D."/>
            <person name="Probert I."/>
            <person name="Calteau A."/>
            <person name="Gourvil P."/>
            <person name="Marie D."/>
            <person name="Grebert T."/>
            <person name="Bouchier C."/>
            <person name="Le Panse S."/>
            <person name="Gachenot M."/>
            <person name="Rodriguez F."/>
            <person name="Garrido J.L."/>
        </authorList>
    </citation>
    <scope>NUCLEOTIDE SEQUENCE [LARGE SCALE GENOMIC DNA]</scope>
    <source>
        <strain evidence="2 3">RCC1774</strain>
    </source>
</reference>
<keyword evidence="3" id="KW-1185">Reference proteome</keyword>
<evidence type="ECO:0000313" key="2">
    <source>
        <dbReference type="EMBL" id="PZD73862.1"/>
    </source>
</evidence>
<feature type="transmembrane region" description="Helical" evidence="1">
    <location>
        <begin position="136"/>
        <end position="152"/>
    </location>
</feature>
<evidence type="ECO:0000313" key="3">
    <source>
        <dbReference type="Proteomes" id="UP000248857"/>
    </source>
</evidence>
<feature type="transmembrane region" description="Helical" evidence="1">
    <location>
        <begin position="28"/>
        <end position="46"/>
    </location>
</feature>
<dbReference type="Proteomes" id="UP000248857">
    <property type="component" value="Unassembled WGS sequence"/>
</dbReference>
<keyword evidence="1" id="KW-1133">Transmembrane helix</keyword>
<comment type="caution">
    <text evidence="2">The sequence shown here is derived from an EMBL/GenBank/DDBJ whole genome shotgun (WGS) entry which is preliminary data.</text>
</comment>
<keyword evidence="1" id="KW-0472">Membrane</keyword>
<dbReference type="PANTHER" id="PTHR43471">
    <property type="entry name" value="ABC TRANSPORTER PERMEASE"/>
    <property type="match status" value="1"/>
</dbReference>
<dbReference type="Pfam" id="PF12679">
    <property type="entry name" value="ABC2_membrane_2"/>
    <property type="match status" value="1"/>
</dbReference>
<feature type="transmembrane region" description="Helical" evidence="1">
    <location>
        <begin position="240"/>
        <end position="260"/>
    </location>
</feature>
<protein>
    <recommendedName>
        <fullName evidence="4">ABC transporter permease</fullName>
    </recommendedName>
</protein>
<evidence type="ECO:0000256" key="1">
    <source>
        <dbReference type="SAM" id="Phobius"/>
    </source>
</evidence>
<sequence length="263" mass="28612">MGIVLDMNIRRIWAIAANVFRGVLRERVIYIVGLYTIVFVLAVLFLNEVSVGTEGKISLDVGLAGMALLGLAVAAFEGGNLVRKEIEKKTALVLLAKPMSRAEFIVGKHLGLSAVLMVLIALMTVIFLTIMNWRQIDYGFGSMVTASFYIGLELSLMSAAAVLFGVLTSSLMATVLTFTAYFMGHLSHNLLTLSDKIEADSVKNIAKGIYYIFPDLSRLDLKSQAVYGLLPEPGVLAANAGYGAVYVVLLLAIATWLFSFREF</sequence>
<name>A0A2W1JTF9_9CYAN</name>
<gene>
    <name evidence="2" type="ORF">C1752_01770</name>
</gene>
<feature type="transmembrane region" description="Helical" evidence="1">
    <location>
        <begin position="110"/>
        <end position="130"/>
    </location>
</feature>
<dbReference type="PANTHER" id="PTHR43471:SF10">
    <property type="entry name" value="SLL1107 PROTEIN"/>
    <property type="match status" value="1"/>
</dbReference>
<dbReference type="EMBL" id="PQWO01000004">
    <property type="protein sequence ID" value="PZD73862.1"/>
    <property type="molecule type" value="Genomic_DNA"/>
</dbReference>
<dbReference type="GO" id="GO:0140359">
    <property type="term" value="F:ABC-type transporter activity"/>
    <property type="evidence" value="ECO:0007669"/>
    <property type="project" value="InterPro"/>
</dbReference>
<keyword evidence="1" id="KW-0812">Transmembrane</keyword>
<evidence type="ECO:0008006" key="4">
    <source>
        <dbReference type="Google" id="ProtNLM"/>
    </source>
</evidence>
<feature type="transmembrane region" description="Helical" evidence="1">
    <location>
        <begin position="159"/>
        <end position="183"/>
    </location>
</feature>
<feature type="transmembrane region" description="Helical" evidence="1">
    <location>
        <begin position="61"/>
        <end position="82"/>
    </location>
</feature>
<dbReference type="GO" id="GO:0005886">
    <property type="term" value="C:plasma membrane"/>
    <property type="evidence" value="ECO:0007669"/>
    <property type="project" value="UniProtKB-SubCell"/>
</dbReference>
<accession>A0A2W1JTF9</accession>
<dbReference type="AlphaFoldDB" id="A0A2W1JTF9"/>
<proteinExistence type="predicted"/>
<organism evidence="2 3">
    <name type="scientific">Acaryochloris thomasi RCC1774</name>
    <dbReference type="NCBI Taxonomy" id="1764569"/>
    <lineage>
        <taxon>Bacteria</taxon>
        <taxon>Bacillati</taxon>
        <taxon>Cyanobacteriota</taxon>
        <taxon>Cyanophyceae</taxon>
        <taxon>Acaryochloridales</taxon>
        <taxon>Acaryochloridaceae</taxon>
        <taxon>Acaryochloris</taxon>
        <taxon>Acaryochloris thomasi</taxon>
    </lineage>
</organism>